<keyword evidence="6" id="KW-1015">Disulfide bond</keyword>
<gene>
    <name evidence="9" type="ORF">PACLA_8A077121</name>
</gene>
<evidence type="ECO:0000256" key="2">
    <source>
        <dbReference type="ARBA" id="ARBA00022692"/>
    </source>
</evidence>
<evidence type="ECO:0000256" key="4">
    <source>
        <dbReference type="ARBA" id="ARBA00022989"/>
    </source>
</evidence>
<keyword evidence="2" id="KW-0812">Transmembrane</keyword>
<evidence type="ECO:0000256" key="1">
    <source>
        <dbReference type="ARBA" id="ARBA00004479"/>
    </source>
</evidence>
<reference evidence="9" key="1">
    <citation type="submission" date="2020-04" db="EMBL/GenBank/DDBJ databases">
        <authorList>
            <person name="Alioto T."/>
            <person name="Alioto T."/>
            <person name="Gomez Garrido J."/>
        </authorList>
    </citation>
    <scope>NUCLEOTIDE SEQUENCE</scope>
    <source>
        <strain evidence="9">A484AB</strain>
    </source>
</reference>
<dbReference type="AlphaFoldDB" id="A0A6S7LLM9"/>
<evidence type="ECO:0000256" key="3">
    <source>
        <dbReference type="ARBA" id="ARBA00022729"/>
    </source>
</evidence>
<name>A0A6S7LLM9_PARCT</name>
<sequence>MATSKISERCMFICLLGLTSVIHVSNSVILSYSMPVGQIAKNGKVDYNDTSYNGVITNGFYKDGTGILTDGKFGPANSKEFKGKGWVGWNATFTQSQYIDITFEFSGVRRFTNVTLTVNVDKKRGNAVFNRSQMFFSSTKDGFSDTSFLQYCPRDFQAKDDSYNANVTLSLCENTARFMKLRLYFGGQWLLISEISFNSVPASKDEKKLLQSCSGKTSHSCPVVPTTIPQLTNTKAKPGYNG</sequence>
<dbReference type="GO" id="GO:0016020">
    <property type="term" value="C:membrane"/>
    <property type="evidence" value="ECO:0007669"/>
    <property type="project" value="UniProtKB-SubCell"/>
</dbReference>
<evidence type="ECO:0000259" key="8">
    <source>
        <dbReference type="Pfam" id="PF21114"/>
    </source>
</evidence>
<dbReference type="InterPro" id="IPR048525">
    <property type="entry name" value="DDR1-2_DS-like"/>
</dbReference>
<feature type="domain" description="Discoidin" evidence="8">
    <location>
        <begin position="29"/>
        <end position="199"/>
    </location>
</feature>
<organism evidence="9 10">
    <name type="scientific">Paramuricea clavata</name>
    <name type="common">Red gorgonian</name>
    <name type="synonym">Violescent sea-whip</name>
    <dbReference type="NCBI Taxonomy" id="317549"/>
    <lineage>
        <taxon>Eukaryota</taxon>
        <taxon>Metazoa</taxon>
        <taxon>Cnidaria</taxon>
        <taxon>Anthozoa</taxon>
        <taxon>Octocorallia</taxon>
        <taxon>Malacalcyonacea</taxon>
        <taxon>Plexauridae</taxon>
        <taxon>Paramuricea</taxon>
    </lineage>
</organism>
<dbReference type="Proteomes" id="UP001152795">
    <property type="component" value="Unassembled WGS sequence"/>
</dbReference>
<accession>A0A6S7LLM9</accession>
<keyword evidence="5" id="KW-0472">Membrane</keyword>
<comment type="caution">
    <text evidence="9">The sequence shown here is derived from an EMBL/GenBank/DDBJ whole genome shotgun (WGS) entry which is preliminary data.</text>
</comment>
<evidence type="ECO:0000256" key="6">
    <source>
        <dbReference type="ARBA" id="ARBA00023157"/>
    </source>
</evidence>
<keyword evidence="3" id="KW-0732">Signal</keyword>
<keyword evidence="10" id="KW-1185">Reference proteome</keyword>
<dbReference type="Gene3D" id="2.60.120.1190">
    <property type="match status" value="1"/>
</dbReference>
<evidence type="ECO:0000313" key="10">
    <source>
        <dbReference type="Proteomes" id="UP001152795"/>
    </source>
</evidence>
<evidence type="ECO:0000313" key="9">
    <source>
        <dbReference type="EMBL" id="CAB4038422.1"/>
    </source>
</evidence>
<dbReference type="EMBL" id="CACRXK020024190">
    <property type="protein sequence ID" value="CAB4038422.1"/>
    <property type="molecule type" value="Genomic_DNA"/>
</dbReference>
<keyword evidence="4" id="KW-1133">Transmembrane helix</keyword>
<keyword evidence="7" id="KW-0325">Glycoprotein</keyword>
<evidence type="ECO:0000256" key="5">
    <source>
        <dbReference type="ARBA" id="ARBA00023136"/>
    </source>
</evidence>
<proteinExistence type="predicted"/>
<comment type="subcellular location">
    <subcellularLocation>
        <location evidence="1">Membrane</location>
        <topology evidence="1">Single-pass type I membrane protein</topology>
    </subcellularLocation>
</comment>
<feature type="non-terminal residue" evidence="9">
    <location>
        <position position="1"/>
    </location>
</feature>
<dbReference type="OrthoDB" id="6071166at2759"/>
<evidence type="ECO:0000256" key="7">
    <source>
        <dbReference type="ARBA" id="ARBA00023180"/>
    </source>
</evidence>
<dbReference type="Pfam" id="PF21114">
    <property type="entry name" value="DDR1-2_DS-like"/>
    <property type="match status" value="1"/>
</dbReference>
<protein>
    <recommendedName>
        <fullName evidence="8">Discoidin domain-containing protein</fullName>
    </recommendedName>
</protein>